<sequence>MNWAELFPMGMAHYAIGGLLIGAGVSWLFVSTGLMGGASSFLTTVWTYLTNDKRFATDSNVSSRTWRNVYSLGLIAGAFIGVQLFGLPMNVTEVAPWQLAIGGLITGFGVRLSSGCTSGHGICGMALLDLDSILAVLVFLSTAIVVAHLVTMFGGVA</sequence>
<comment type="subcellular location">
    <subcellularLocation>
        <location evidence="1">Cell inner membrane</location>
        <topology evidence="1">Multi-pass membrane protein</topology>
    </subcellularLocation>
</comment>
<dbReference type="OrthoDB" id="9814020at2"/>
<comment type="caution">
    <text evidence="9">The sequence shown here is derived from an EMBL/GenBank/DDBJ whole genome shotgun (WGS) entry which is preliminary data.</text>
</comment>
<evidence type="ECO:0000256" key="4">
    <source>
        <dbReference type="ARBA" id="ARBA00022519"/>
    </source>
</evidence>
<reference evidence="9 10" key="1">
    <citation type="journal article" date="2011" name="J. Bacteriol.">
        <title>Genome sequence of strain IMCC3088, a proteorhodopsin-containing marine bacterium belonging to the OM60/NOR5 clade.</title>
        <authorList>
            <person name="Jang Y."/>
            <person name="Oh H.M."/>
            <person name="Kang I."/>
            <person name="Lee K."/>
            <person name="Yang S.J."/>
            <person name="Cho J.C."/>
        </authorList>
    </citation>
    <scope>NUCLEOTIDE SEQUENCE [LARGE SCALE GENOMIC DNA]</scope>
    <source>
        <strain evidence="9 10">IMCC3088</strain>
    </source>
</reference>
<dbReference type="GO" id="GO:0005886">
    <property type="term" value="C:plasma membrane"/>
    <property type="evidence" value="ECO:0007669"/>
    <property type="project" value="UniProtKB-SubCell"/>
</dbReference>
<comment type="similarity">
    <text evidence="8">Belongs to the TsuA/YedE (TC 9.B.102) family.</text>
</comment>
<keyword evidence="3" id="KW-1003">Cell membrane</keyword>
<evidence type="ECO:0000256" key="5">
    <source>
        <dbReference type="ARBA" id="ARBA00022692"/>
    </source>
</evidence>
<dbReference type="STRING" id="2518989.IMCC3088_168"/>
<gene>
    <name evidence="9" type="ORF">IMCC3088_168</name>
</gene>
<evidence type="ECO:0000256" key="3">
    <source>
        <dbReference type="ARBA" id="ARBA00022475"/>
    </source>
</evidence>
<keyword evidence="2" id="KW-0813">Transport</keyword>
<keyword evidence="6" id="KW-1133">Transmembrane helix</keyword>
<proteinExistence type="inferred from homology"/>
<evidence type="ECO:0000256" key="8">
    <source>
        <dbReference type="ARBA" id="ARBA00035655"/>
    </source>
</evidence>
<dbReference type="AlphaFoldDB" id="F3KZ57"/>
<evidence type="ECO:0000256" key="1">
    <source>
        <dbReference type="ARBA" id="ARBA00004429"/>
    </source>
</evidence>
<name>F3KZ57_9GAMM</name>
<dbReference type="PANTHER" id="PTHR30574:SF1">
    <property type="entry name" value="SULPHUR TRANSPORT DOMAIN-CONTAINING PROTEIN"/>
    <property type="match status" value="1"/>
</dbReference>
<dbReference type="InterPro" id="IPR007272">
    <property type="entry name" value="Sulf_transp_TsuA/YedE"/>
</dbReference>
<accession>F3KZ57</accession>
<protein>
    <submittedName>
        <fullName evidence="9">Uncharacterized protein</fullName>
    </submittedName>
</protein>
<evidence type="ECO:0000256" key="2">
    <source>
        <dbReference type="ARBA" id="ARBA00022448"/>
    </source>
</evidence>
<keyword evidence="4" id="KW-0997">Cell inner membrane</keyword>
<keyword evidence="10" id="KW-1185">Reference proteome</keyword>
<dbReference type="Pfam" id="PF04143">
    <property type="entry name" value="Sulf_transp"/>
    <property type="match status" value="1"/>
</dbReference>
<evidence type="ECO:0000256" key="6">
    <source>
        <dbReference type="ARBA" id="ARBA00022989"/>
    </source>
</evidence>
<evidence type="ECO:0000313" key="10">
    <source>
        <dbReference type="Proteomes" id="UP000005615"/>
    </source>
</evidence>
<organism evidence="9 10">
    <name type="scientific">Aequoribacter fuscus</name>
    <dbReference type="NCBI Taxonomy" id="2518989"/>
    <lineage>
        <taxon>Bacteria</taxon>
        <taxon>Pseudomonadati</taxon>
        <taxon>Pseudomonadota</taxon>
        <taxon>Gammaproteobacteria</taxon>
        <taxon>Cellvibrionales</taxon>
        <taxon>Halieaceae</taxon>
        <taxon>Aequoribacter</taxon>
    </lineage>
</organism>
<evidence type="ECO:0000313" key="9">
    <source>
        <dbReference type="EMBL" id="EGG30544.1"/>
    </source>
</evidence>
<evidence type="ECO:0000256" key="7">
    <source>
        <dbReference type="ARBA" id="ARBA00023136"/>
    </source>
</evidence>
<keyword evidence="7" id="KW-0472">Membrane</keyword>
<dbReference type="Proteomes" id="UP000005615">
    <property type="component" value="Unassembled WGS sequence"/>
</dbReference>
<dbReference type="RefSeq" id="WP_009574693.1">
    <property type="nucleotide sequence ID" value="NZ_AEIG01000011.1"/>
</dbReference>
<dbReference type="eggNOG" id="COG2391">
    <property type="taxonomic scope" value="Bacteria"/>
</dbReference>
<keyword evidence="5" id="KW-0812">Transmembrane</keyword>
<dbReference type="PANTHER" id="PTHR30574">
    <property type="entry name" value="INNER MEMBRANE PROTEIN YEDE"/>
    <property type="match status" value="1"/>
</dbReference>
<dbReference type="EMBL" id="AEIG01000011">
    <property type="protein sequence ID" value="EGG30544.1"/>
    <property type="molecule type" value="Genomic_DNA"/>
</dbReference>